<dbReference type="NCBIfam" id="NF007935">
    <property type="entry name" value="PRK10651.1"/>
    <property type="match status" value="1"/>
</dbReference>
<dbReference type="PROSITE" id="PS50043">
    <property type="entry name" value="HTH_LUXR_2"/>
    <property type="match status" value="1"/>
</dbReference>
<gene>
    <name evidence="5" type="ORF">CGK74_04435</name>
</gene>
<feature type="domain" description="HTH luxR-type" evidence="3">
    <location>
        <begin position="149"/>
        <end position="214"/>
    </location>
</feature>
<dbReference type="PROSITE" id="PS50110">
    <property type="entry name" value="RESPONSE_REGULATORY"/>
    <property type="match status" value="1"/>
</dbReference>
<dbReference type="InterPro" id="IPR011006">
    <property type="entry name" value="CheY-like_superfamily"/>
</dbReference>
<protein>
    <submittedName>
        <fullName evidence="5">Two-component system response regulator NarL</fullName>
    </submittedName>
</protein>
<comment type="caution">
    <text evidence="5">The sequence shown here is derived from an EMBL/GenBank/DDBJ whole genome shotgun (WGS) entry which is preliminary data.</text>
</comment>
<evidence type="ECO:0000313" key="6">
    <source>
        <dbReference type="Proteomes" id="UP000215181"/>
    </source>
</evidence>
<sequence length="216" mass="23587">MNDTPLESVLIVDDHPLFRKGLAQLLQTVPAFRLVGEATCGVEGIEMARSLQPDLVLLDLNMRDMSGLEVLRQLRQMRPEPRVVMITVSDQGEDVVAALRGGVDGYLLKDMEPEAMAAALADVAAGRVVIPPELNLLLAAALRSEARPQSVDAAGLTEQEQRILDRIAAGLSNKMIGRELDIAEGTVKVHVKHILRKLNLRSRVEAAVWAVEHLRG</sequence>
<dbReference type="CDD" id="cd06170">
    <property type="entry name" value="LuxR_C_like"/>
    <property type="match status" value="1"/>
</dbReference>
<dbReference type="EMBL" id="NOIH01000003">
    <property type="protein sequence ID" value="OYD55439.1"/>
    <property type="molecule type" value="Genomic_DNA"/>
</dbReference>
<organism evidence="5 6">
    <name type="scientific">Thauera propionica</name>
    <dbReference type="NCBI Taxonomy" id="2019431"/>
    <lineage>
        <taxon>Bacteria</taxon>
        <taxon>Pseudomonadati</taxon>
        <taxon>Pseudomonadota</taxon>
        <taxon>Betaproteobacteria</taxon>
        <taxon>Rhodocyclales</taxon>
        <taxon>Zoogloeaceae</taxon>
        <taxon>Thauera</taxon>
    </lineage>
</organism>
<dbReference type="AlphaFoldDB" id="A0A235F2D9"/>
<dbReference type="GO" id="GO:0000160">
    <property type="term" value="P:phosphorelay signal transduction system"/>
    <property type="evidence" value="ECO:0007669"/>
    <property type="project" value="InterPro"/>
</dbReference>
<feature type="modified residue" description="4-aspartylphosphate" evidence="2">
    <location>
        <position position="59"/>
    </location>
</feature>
<evidence type="ECO:0000259" key="4">
    <source>
        <dbReference type="PROSITE" id="PS50110"/>
    </source>
</evidence>
<evidence type="ECO:0000256" key="1">
    <source>
        <dbReference type="ARBA" id="ARBA00023125"/>
    </source>
</evidence>
<dbReference type="Pfam" id="PF00072">
    <property type="entry name" value="Response_reg"/>
    <property type="match status" value="1"/>
</dbReference>
<dbReference type="GO" id="GO:0003677">
    <property type="term" value="F:DNA binding"/>
    <property type="evidence" value="ECO:0007669"/>
    <property type="project" value="UniProtKB-KW"/>
</dbReference>
<dbReference type="Gene3D" id="3.40.50.2300">
    <property type="match status" value="1"/>
</dbReference>
<dbReference type="OrthoDB" id="9780593at2"/>
<dbReference type="SMART" id="SM00421">
    <property type="entry name" value="HTH_LUXR"/>
    <property type="match status" value="1"/>
</dbReference>
<dbReference type="InterPro" id="IPR016032">
    <property type="entry name" value="Sig_transdc_resp-reg_C-effctor"/>
</dbReference>
<keyword evidence="1" id="KW-0238">DNA-binding</keyword>
<reference evidence="5 6" key="1">
    <citation type="submission" date="2017-07" db="EMBL/GenBank/DDBJ databases">
        <title>Thauera sp. KNDSS-Mac4 genome sequence and assembly.</title>
        <authorList>
            <person name="Mayilraj S."/>
        </authorList>
    </citation>
    <scope>NUCLEOTIDE SEQUENCE [LARGE SCALE GENOMIC DNA]</scope>
    <source>
        <strain evidence="5 6">KNDSS-Mac4</strain>
    </source>
</reference>
<dbReference type="PROSITE" id="PS00622">
    <property type="entry name" value="HTH_LUXR_1"/>
    <property type="match status" value="1"/>
</dbReference>
<keyword evidence="6" id="KW-1185">Reference proteome</keyword>
<accession>A0A235F2D9</accession>
<dbReference type="SMART" id="SM00448">
    <property type="entry name" value="REC"/>
    <property type="match status" value="1"/>
</dbReference>
<evidence type="ECO:0000256" key="2">
    <source>
        <dbReference type="PROSITE-ProRule" id="PRU00169"/>
    </source>
</evidence>
<dbReference type="GO" id="GO:0006355">
    <property type="term" value="P:regulation of DNA-templated transcription"/>
    <property type="evidence" value="ECO:0007669"/>
    <property type="project" value="InterPro"/>
</dbReference>
<feature type="domain" description="Response regulatory" evidence="4">
    <location>
        <begin position="8"/>
        <end position="124"/>
    </location>
</feature>
<evidence type="ECO:0000313" key="5">
    <source>
        <dbReference type="EMBL" id="OYD55439.1"/>
    </source>
</evidence>
<dbReference type="Proteomes" id="UP000215181">
    <property type="component" value="Unassembled WGS sequence"/>
</dbReference>
<keyword evidence="2" id="KW-0597">Phosphoprotein</keyword>
<dbReference type="SUPFAM" id="SSF52172">
    <property type="entry name" value="CheY-like"/>
    <property type="match status" value="1"/>
</dbReference>
<proteinExistence type="predicted"/>
<dbReference type="PANTHER" id="PTHR43214:SF38">
    <property type="entry name" value="NITRATE_NITRITE RESPONSE REGULATOR PROTEIN NARL"/>
    <property type="match status" value="1"/>
</dbReference>
<dbReference type="InterPro" id="IPR039420">
    <property type="entry name" value="WalR-like"/>
</dbReference>
<dbReference type="Pfam" id="PF00196">
    <property type="entry name" value="GerE"/>
    <property type="match status" value="1"/>
</dbReference>
<dbReference type="PRINTS" id="PR00038">
    <property type="entry name" value="HTHLUXR"/>
</dbReference>
<dbReference type="InterPro" id="IPR001789">
    <property type="entry name" value="Sig_transdc_resp-reg_receiver"/>
</dbReference>
<dbReference type="SUPFAM" id="SSF46894">
    <property type="entry name" value="C-terminal effector domain of the bipartite response regulators"/>
    <property type="match status" value="1"/>
</dbReference>
<dbReference type="RefSeq" id="WP_094267264.1">
    <property type="nucleotide sequence ID" value="NZ_NOIH01000003.1"/>
</dbReference>
<evidence type="ECO:0000259" key="3">
    <source>
        <dbReference type="PROSITE" id="PS50043"/>
    </source>
</evidence>
<dbReference type="PANTHER" id="PTHR43214">
    <property type="entry name" value="TWO-COMPONENT RESPONSE REGULATOR"/>
    <property type="match status" value="1"/>
</dbReference>
<name>A0A235F2D9_9RHOO</name>
<dbReference type="InterPro" id="IPR000792">
    <property type="entry name" value="Tscrpt_reg_LuxR_C"/>
</dbReference>